<organism evidence="4 5">
    <name type="scientific">Oopsacas minuta</name>
    <dbReference type="NCBI Taxonomy" id="111878"/>
    <lineage>
        <taxon>Eukaryota</taxon>
        <taxon>Metazoa</taxon>
        <taxon>Porifera</taxon>
        <taxon>Hexactinellida</taxon>
        <taxon>Hexasterophora</taxon>
        <taxon>Lyssacinosida</taxon>
        <taxon>Leucopsacidae</taxon>
        <taxon>Oopsacas</taxon>
    </lineage>
</organism>
<dbReference type="GO" id="GO:0060294">
    <property type="term" value="P:cilium movement involved in cell motility"/>
    <property type="evidence" value="ECO:0007669"/>
    <property type="project" value="UniProtKB-UniRule"/>
</dbReference>
<keyword evidence="2" id="KW-0963">Cytoplasm</keyword>
<gene>
    <name evidence="4" type="ORF">LOD99_3328</name>
</gene>
<keyword evidence="3" id="KW-0966">Cell projection</keyword>
<dbReference type="InterPro" id="IPR048256">
    <property type="entry name" value="Tektin-like"/>
</dbReference>
<dbReference type="AlphaFoldDB" id="A0AAV7JZC5"/>
<dbReference type="Pfam" id="PF03148">
    <property type="entry name" value="Tektin"/>
    <property type="match status" value="1"/>
</dbReference>
<evidence type="ECO:0000256" key="1">
    <source>
        <dbReference type="ARBA" id="ARBA00007209"/>
    </source>
</evidence>
<dbReference type="PANTHER" id="PTHR19960">
    <property type="entry name" value="TEKTIN"/>
    <property type="match status" value="1"/>
</dbReference>
<name>A0AAV7JZC5_9METZ</name>
<dbReference type="GO" id="GO:0060271">
    <property type="term" value="P:cilium assembly"/>
    <property type="evidence" value="ECO:0007669"/>
    <property type="project" value="UniProtKB-UniRule"/>
</dbReference>
<sequence length="257" mass="29663">MATVKFAPNDWKFSNQVMTMNAEKQRSVSNDVRQASHVLRNETDAKTKWEQQSTDKALKLRMGDVTAWRDKVELTLSRTDAEIGALGELKERAQLAYEEDLVPLNMVGQCQELRERRVSIDLVRDFVEAELNKEREVIEAIRVRLFEKVGEALNQESSLQDSRNQLQMDLMDKCQALEIDSDTLQLKEKTDTLTLKEHYTLQREGVTVDSWNSYSSYNTLKAEEEMKSSAALRDSIRHTIKQTTLDMDTQLQVLFIV</sequence>
<keyword evidence="5" id="KW-1185">Reference proteome</keyword>
<evidence type="ECO:0000256" key="3">
    <source>
        <dbReference type="RuleBase" id="RU367040"/>
    </source>
</evidence>
<reference evidence="4 5" key="1">
    <citation type="journal article" date="2023" name="BMC Biol.">
        <title>The compact genome of the sponge Oopsacas minuta (Hexactinellida) is lacking key metazoan core genes.</title>
        <authorList>
            <person name="Santini S."/>
            <person name="Schenkelaars Q."/>
            <person name="Jourda C."/>
            <person name="Duchesne M."/>
            <person name="Belahbib H."/>
            <person name="Rocher C."/>
            <person name="Selva M."/>
            <person name="Riesgo A."/>
            <person name="Vervoort M."/>
            <person name="Leys S.P."/>
            <person name="Kodjabachian L."/>
            <person name="Le Bivic A."/>
            <person name="Borchiellini C."/>
            <person name="Claverie J.M."/>
            <person name="Renard E."/>
        </authorList>
    </citation>
    <scope>NUCLEOTIDE SEQUENCE [LARGE SCALE GENOMIC DNA]</scope>
    <source>
        <strain evidence="4">SPO-2</strain>
    </source>
</reference>
<dbReference type="EMBL" id="JAKMXF010000255">
    <property type="protein sequence ID" value="KAI6653825.1"/>
    <property type="molecule type" value="Genomic_DNA"/>
</dbReference>
<comment type="subcellular location">
    <subcellularLocation>
        <location evidence="3">Cytoplasm</location>
        <location evidence="3">Cytoskeleton</location>
        <location evidence="3">Cilium axoneme</location>
    </subcellularLocation>
</comment>
<dbReference type="GO" id="GO:0005930">
    <property type="term" value="C:axoneme"/>
    <property type="evidence" value="ECO:0007669"/>
    <property type="project" value="UniProtKB-SubCell"/>
</dbReference>
<evidence type="ECO:0000313" key="5">
    <source>
        <dbReference type="Proteomes" id="UP001165289"/>
    </source>
</evidence>
<dbReference type="GO" id="GO:0015630">
    <property type="term" value="C:microtubule cytoskeleton"/>
    <property type="evidence" value="ECO:0007669"/>
    <property type="project" value="UniProtKB-UniRule"/>
</dbReference>
<protein>
    <recommendedName>
        <fullName evidence="3">Tektin</fullName>
    </recommendedName>
</protein>
<evidence type="ECO:0000256" key="2">
    <source>
        <dbReference type="ARBA" id="ARBA00022490"/>
    </source>
</evidence>
<proteinExistence type="inferred from homology"/>
<comment type="similarity">
    <text evidence="1 3">Belongs to the tektin family.</text>
</comment>
<dbReference type="InterPro" id="IPR000435">
    <property type="entry name" value="Tektins"/>
</dbReference>
<keyword evidence="3" id="KW-0969">Cilium</keyword>
<keyword evidence="3" id="KW-0282">Flagellum</keyword>
<dbReference type="PANTHER" id="PTHR19960:SF7">
    <property type="entry name" value="TEKTIN"/>
    <property type="match status" value="1"/>
</dbReference>
<evidence type="ECO:0000313" key="4">
    <source>
        <dbReference type="EMBL" id="KAI6653825.1"/>
    </source>
</evidence>
<dbReference type="Proteomes" id="UP001165289">
    <property type="component" value="Unassembled WGS sequence"/>
</dbReference>
<comment type="caution">
    <text evidence="4">The sequence shown here is derived from an EMBL/GenBank/DDBJ whole genome shotgun (WGS) entry which is preliminary data.</text>
</comment>
<dbReference type="GO" id="GO:0005634">
    <property type="term" value="C:nucleus"/>
    <property type="evidence" value="ECO:0007669"/>
    <property type="project" value="TreeGrafter"/>
</dbReference>
<accession>A0AAV7JZC5</accession>